<name>A0A5E6QQ67_PSEFL</name>
<protein>
    <recommendedName>
        <fullName evidence="2">Chemotaxis protein CheY</fullName>
    </recommendedName>
</protein>
<sequence length="178" mass="19695">MSNKALRLLIADADLLQRIKIEKMLNQLGYYRIAPLSSFDELQALTRSEGVAFDLLIIDTALVRSRQVNLLKYCHDNPLIRHTLIYDGHCAQSSLVSVSVSQTLHLSLSQSPDFNSLRRCMEIVDPLQNLPTLERPVLRAVDTEGAAPRASKVSIAKRAICQGDPAVFACAIGLSPKR</sequence>
<evidence type="ECO:0000313" key="1">
    <source>
        <dbReference type="EMBL" id="VVM12830.1"/>
    </source>
</evidence>
<accession>A0A5E6QQ67</accession>
<dbReference type="RefSeq" id="WP_034107432.1">
    <property type="nucleotide sequence ID" value="NZ_PDJB01000001.1"/>
</dbReference>
<dbReference type="InterPro" id="IPR011006">
    <property type="entry name" value="CheY-like_superfamily"/>
</dbReference>
<dbReference type="SUPFAM" id="SSF52172">
    <property type="entry name" value="CheY-like"/>
    <property type="match status" value="1"/>
</dbReference>
<proteinExistence type="predicted"/>
<dbReference type="AlphaFoldDB" id="A0A5E6QQ67"/>
<organism evidence="1">
    <name type="scientific">Pseudomonas fluorescens</name>
    <dbReference type="NCBI Taxonomy" id="294"/>
    <lineage>
        <taxon>Bacteria</taxon>
        <taxon>Pseudomonadati</taxon>
        <taxon>Pseudomonadota</taxon>
        <taxon>Gammaproteobacteria</taxon>
        <taxon>Pseudomonadales</taxon>
        <taxon>Pseudomonadaceae</taxon>
        <taxon>Pseudomonas</taxon>
    </lineage>
</organism>
<dbReference type="EMBL" id="LR700640">
    <property type="protein sequence ID" value="VVM12830.1"/>
    <property type="molecule type" value="Genomic_DNA"/>
</dbReference>
<gene>
    <name evidence="1" type="ORF">PS683_01120</name>
</gene>
<dbReference type="KEGG" id="pfx:A7318_17165"/>
<reference evidence="1" key="1">
    <citation type="submission" date="2019-09" db="EMBL/GenBank/DDBJ databases">
        <authorList>
            <person name="Chandra G."/>
            <person name="Truman W A."/>
        </authorList>
    </citation>
    <scope>NUCLEOTIDE SEQUENCE</scope>
    <source>
        <strain evidence="1">PS683</strain>
    </source>
</reference>
<evidence type="ECO:0008006" key="2">
    <source>
        <dbReference type="Google" id="ProtNLM"/>
    </source>
</evidence>